<dbReference type="InterPro" id="IPR036390">
    <property type="entry name" value="WH_DNA-bd_sf"/>
</dbReference>
<name>A0A2A9E920_9MICO</name>
<dbReference type="InterPro" id="IPR011991">
    <property type="entry name" value="ArsR-like_HTH"/>
</dbReference>
<dbReference type="InterPro" id="IPR036388">
    <property type="entry name" value="WH-like_DNA-bd_sf"/>
</dbReference>
<dbReference type="EMBL" id="PDJH01000001">
    <property type="protein sequence ID" value="PFG35547.1"/>
    <property type="molecule type" value="Genomic_DNA"/>
</dbReference>
<dbReference type="OrthoDB" id="3399802at2"/>
<dbReference type="RefSeq" id="WP_098456835.1">
    <property type="nucleotide sequence ID" value="NZ_PDJH01000001.1"/>
</dbReference>
<dbReference type="Proteomes" id="UP000221394">
    <property type="component" value="Unassembled WGS sequence"/>
</dbReference>
<accession>A0A2A9E920</accession>
<proteinExistence type="predicted"/>
<organism evidence="1 2">
    <name type="scientific">Flavimobilis soli</name>
    <dbReference type="NCBI Taxonomy" id="442709"/>
    <lineage>
        <taxon>Bacteria</taxon>
        <taxon>Bacillati</taxon>
        <taxon>Actinomycetota</taxon>
        <taxon>Actinomycetes</taxon>
        <taxon>Micrococcales</taxon>
        <taxon>Jonesiaceae</taxon>
        <taxon>Flavimobilis</taxon>
    </lineage>
</organism>
<dbReference type="AlphaFoldDB" id="A0A2A9E920"/>
<protein>
    <submittedName>
        <fullName evidence="1">ArsR family transcriptional regulator</fullName>
    </submittedName>
</protein>
<dbReference type="CDD" id="cd00090">
    <property type="entry name" value="HTH_ARSR"/>
    <property type="match status" value="1"/>
</dbReference>
<evidence type="ECO:0000313" key="1">
    <source>
        <dbReference type="EMBL" id="PFG35547.1"/>
    </source>
</evidence>
<keyword evidence="2" id="KW-1185">Reference proteome</keyword>
<evidence type="ECO:0000313" key="2">
    <source>
        <dbReference type="Proteomes" id="UP000221394"/>
    </source>
</evidence>
<comment type="caution">
    <text evidence="1">The sequence shown here is derived from an EMBL/GenBank/DDBJ whole genome shotgun (WGS) entry which is preliminary data.</text>
</comment>
<reference evidence="1 2" key="1">
    <citation type="submission" date="2017-10" db="EMBL/GenBank/DDBJ databases">
        <title>Sequencing the genomes of 1000 actinobacteria strains.</title>
        <authorList>
            <person name="Klenk H.-P."/>
        </authorList>
    </citation>
    <scope>NUCLEOTIDE SEQUENCE [LARGE SCALE GENOMIC DNA]</scope>
    <source>
        <strain evidence="1 2">DSM 21574</strain>
    </source>
</reference>
<gene>
    <name evidence="1" type="ORF">ATL41_0231</name>
</gene>
<sequence length="260" mass="28259">MTARRVNAYRALASASRVTLLDALQQRDGMTITELAEVSGLHTNTAREHLGRLIDAGFVTCEPEERHTRGRPRMLYRAVARKDTVSAETHEQRTKDALARAELTRMLLAGFGTGTPEDAGRARDLGAAAAQEHGSFLGAPALTPAAGTDASEARLAQQQLDVLEDHFDQIGFEVDVDPEGLELHLRHCPFYDLARQRPEVVCRVHEGLASGVLSRVCGPLTLERILPFVGPEHCIVRLNRQAGDARGDEASEPVGPPPLP</sequence>
<dbReference type="SUPFAM" id="SSF46785">
    <property type="entry name" value="Winged helix' DNA-binding domain"/>
    <property type="match status" value="1"/>
</dbReference>
<dbReference type="Pfam" id="PF12840">
    <property type="entry name" value="HTH_20"/>
    <property type="match status" value="1"/>
</dbReference>
<dbReference type="Gene3D" id="1.10.10.10">
    <property type="entry name" value="Winged helix-like DNA-binding domain superfamily/Winged helix DNA-binding domain"/>
    <property type="match status" value="1"/>
</dbReference>